<dbReference type="EMBL" id="LCOJ01000017">
    <property type="protein sequence ID" value="KKU75286.1"/>
    <property type="molecule type" value="Genomic_DNA"/>
</dbReference>
<evidence type="ECO:0000256" key="3">
    <source>
        <dbReference type="ARBA" id="ARBA00022759"/>
    </source>
</evidence>
<dbReference type="Pfam" id="PF20803">
    <property type="entry name" value="PaaX_M"/>
    <property type="match status" value="1"/>
</dbReference>
<dbReference type="GO" id="GO:0004521">
    <property type="term" value="F:RNA endonuclease activity"/>
    <property type="evidence" value="ECO:0007669"/>
    <property type="project" value="InterPro"/>
</dbReference>
<sequence length="127" mass="15354">MHRRKLRYKGMPVNMFGLPDISYYRNKKNVPQKVPKRQYLKSFTVDFKKNGYKNLLIIYDIPEAKKKERDWFRRQLINFSFIMIQRSVWVGPSPLPKDFLSYLKDIKLAECVKTFKLAKSYQDKKLI</sequence>
<comment type="caution">
    <text evidence="8">The sequence shown here is derived from an EMBL/GenBank/DDBJ whole genome shotgun (WGS) entry which is preliminary data.</text>
</comment>
<dbReference type="Proteomes" id="UP000034879">
    <property type="component" value="Unassembled WGS sequence"/>
</dbReference>
<proteinExistence type="predicted"/>
<keyword evidence="4" id="KW-0378">Hydrolase</keyword>
<name>A0A0G1T0D8_9BACT</name>
<dbReference type="InterPro" id="IPR048846">
    <property type="entry name" value="PaaX-like_central"/>
</dbReference>
<dbReference type="Gene3D" id="3.30.70.2650">
    <property type="match status" value="1"/>
</dbReference>
<evidence type="ECO:0000313" key="9">
    <source>
        <dbReference type="Proteomes" id="UP000034879"/>
    </source>
</evidence>
<keyword evidence="2" id="KW-0479">Metal-binding</keyword>
<evidence type="ECO:0000256" key="1">
    <source>
        <dbReference type="ARBA" id="ARBA00022722"/>
    </source>
</evidence>
<keyword evidence="6" id="KW-0051">Antiviral defense</keyword>
<dbReference type="InterPro" id="IPR021127">
    <property type="entry name" value="CRISPR_associated_Cas2"/>
</dbReference>
<feature type="domain" description="Transcriptional repressor PaaX-like central Cas2-like" evidence="7">
    <location>
        <begin position="56"/>
        <end position="118"/>
    </location>
</feature>
<evidence type="ECO:0000256" key="5">
    <source>
        <dbReference type="ARBA" id="ARBA00022842"/>
    </source>
</evidence>
<evidence type="ECO:0000313" key="8">
    <source>
        <dbReference type="EMBL" id="KKU75286.1"/>
    </source>
</evidence>
<keyword evidence="3" id="KW-0255">Endonuclease</keyword>
<dbReference type="NCBIfam" id="TIGR01573">
    <property type="entry name" value="cas2"/>
    <property type="match status" value="1"/>
</dbReference>
<evidence type="ECO:0000256" key="6">
    <source>
        <dbReference type="ARBA" id="ARBA00023118"/>
    </source>
</evidence>
<dbReference type="GO" id="GO:0043571">
    <property type="term" value="P:maintenance of CRISPR repeat elements"/>
    <property type="evidence" value="ECO:0007669"/>
    <property type="project" value="InterPro"/>
</dbReference>
<keyword evidence="1" id="KW-0540">Nuclease</keyword>
<accession>A0A0G1T0D8</accession>
<gene>
    <name evidence="8" type="ORF">UY01_C0017G0002</name>
</gene>
<keyword evidence="5" id="KW-0460">Magnesium</keyword>
<evidence type="ECO:0000256" key="4">
    <source>
        <dbReference type="ARBA" id="ARBA00022801"/>
    </source>
</evidence>
<protein>
    <recommendedName>
        <fullName evidence="7">Transcriptional repressor PaaX-like central Cas2-like domain-containing protein</fullName>
    </recommendedName>
</protein>
<evidence type="ECO:0000259" key="7">
    <source>
        <dbReference type="Pfam" id="PF20803"/>
    </source>
</evidence>
<reference evidence="8 9" key="1">
    <citation type="journal article" date="2015" name="Nature">
        <title>rRNA introns, odd ribosomes, and small enigmatic genomes across a large radiation of phyla.</title>
        <authorList>
            <person name="Brown C.T."/>
            <person name="Hug L.A."/>
            <person name="Thomas B.C."/>
            <person name="Sharon I."/>
            <person name="Castelle C.J."/>
            <person name="Singh A."/>
            <person name="Wilkins M.J."/>
            <person name="Williams K.H."/>
            <person name="Banfield J.F."/>
        </authorList>
    </citation>
    <scope>NUCLEOTIDE SEQUENCE [LARGE SCALE GENOMIC DNA]</scope>
</reference>
<evidence type="ECO:0000256" key="2">
    <source>
        <dbReference type="ARBA" id="ARBA00022723"/>
    </source>
</evidence>
<dbReference type="AlphaFoldDB" id="A0A0G1T0D8"/>
<dbReference type="SUPFAM" id="SSF143430">
    <property type="entry name" value="TTP0101/SSO1404-like"/>
    <property type="match status" value="1"/>
</dbReference>
<organism evidence="8 9">
    <name type="scientific">Candidatus Nomurabacteria bacterium GW2011_GWB1_47_6</name>
    <dbReference type="NCBI Taxonomy" id="1618749"/>
    <lineage>
        <taxon>Bacteria</taxon>
        <taxon>Candidatus Nomuraibacteriota</taxon>
    </lineage>
</organism>